<reference evidence="9 10" key="2">
    <citation type="submission" date="2025-05" db="UniProtKB">
        <authorList>
            <consortium name="RefSeq"/>
        </authorList>
    </citation>
    <scope>IDENTIFICATION</scope>
</reference>
<proteinExistence type="evidence at transcript level"/>
<feature type="compositionally biased region" description="Basic residues" evidence="6">
    <location>
        <begin position="11"/>
        <end position="32"/>
    </location>
</feature>
<feature type="region of interest" description="Disordered" evidence="6">
    <location>
        <begin position="8"/>
        <end position="32"/>
    </location>
</feature>
<dbReference type="AlphaFoldDB" id="T2M2T4"/>
<dbReference type="RefSeq" id="XP_065672388.1">
    <property type="nucleotide sequence ID" value="XM_065816316.1"/>
</dbReference>
<evidence type="ECO:0000313" key="8">
    <source>
        <dbReference type="Proteomes" id="UP001652625"/>
    </source>
</evidence>
<dbReference type="InterPro" id="IPR000509">
    <property type="entry name" value="Ribosomal_eL36"/>
</dbReference>
<protein>
    <recommendedName>
        <fullName evidence="5">60S ribosomal protein L36</fullName>
    </recommendedName>
</protein>
<reference evidence="7" key="1">
    <citation type="journal article" date="2013" name="Genome Biol. Evol.">
        <title>Punctuated emergences of genetic and phenotypic innovations in eumetazoan, bilaterian, euteleostome, and hominidae ancestors.</title>
        <authorList>
            <person name="Wenger Y."/>
            <person name="Galliot B."/>
        </authorList>
    </citation>
    <scope>NUCLEOTIDE SEQUENCE</scope>
    <source>
        <tissue evidence="7">Whole animals</tissue>
    </source>
</reference>
<dbReference type="GO" id="GO:0003735">
    <property type="term" value="F:structural constituent of ribosome"/>
    <property type="evidence" value="ECO:0007669"/>
    <property type="project" value="InterPro"/>
</dbReference>
<dbReference type="FunFam" id="1.10.10.1760:FF:000001">
    <property type="entry name" value="60S ribosomal protein L36"/>
    <property type="match status" value="1"/>
</dbReference>
<comment type="subunit">
    <text evidence="2">Component of the large ribosomal subunit.</text>
</comment>
<dbReference type="RefSeq" id="XP_004206976.1">
    <property type="nucleotide sequence ID" value="XM_004206928.2"/>
</dbReference>
<dbReference type="InterPro" id="IPR038097">
    <property type="entry name" value="Ribosomal_eL36_sf"/>
</dbReference>
<dbReference type="OMA" id="WGINRGH"/>
<evidence type="ECO:0000313" key="10">
    <source>
        <dbReference type="RefSeq" id="XP_065672388.1"/>
    </source>
</evidence>
<dbReference type="RefSeq" id="XP_012554852.1">
    <property type="nucleotide sequence ID" value="XM_012699398.1"/>
</dbReference>
<dbReference type="EMBL" id="HAAD01000139">
    <property type="protein sequence ID" value="CDG66371.1"/>
    <property type="molecule type" value="mRNA"/>
</dbReference>
<name>T2M2T4_HYDVU</name>
<keyword evidence="3 5" id="KW-0689">Ribosomal protein</keyword>
<dbReference type="Proteomes" id="UP001652625">
    <property type="component" value="Chromosome 13"/>
</dbReference>
<sequence length="99" mass="11551">MAPLEIAVGLKKGHKTTKNKLKPSQARRKGKLSKNVKFVRDIMQEVCGLAPYEKRAIELLKINKDKRCLKFIKKRLGTHSRGKRKRDELARINKQMRKK</sequence>
<keyword evidence="8" id="KW-1185">Reference proteome</keyword>
<dbReference type="PROSITE" id="PS01190">
    <property type="entry name" value="RIBOSOMAL_L36E"/>
    <property type="match status" value="1"/>
</dbReference>
<dbReference type="RefSeq" id="XP_004206975.1">
    <property type="nucleotide sequence ID" value="XM_004206927.2"/>
</dbReference>
<dbReference type="PANTHER" id="PTHR10114">
    <property type="entry name" value="60S RIBOSOMAL PROTEIN L36"/>
    <property type="match status" value="1"/>
</dbReference>
<dbReference type="GO" id="GO:0006412">
    <property type="term" value="P:translation"/>
    <property type="evidence" value="ECO:0007669"/>
    <property type="project" value="InterPro"/>
</dbReference>
<dbReference type="GO" id="GO:1990904">
    <property type="term" value="C:ribonucleoprotein complex"/>
    <property type="evidence" value="ECO:0007669"/>
    <property type="project" value="UniProtKB-KW"/>
</dbReference>
<accession>T2M2T4</accession>
<dbReference type="OrthoDB" id="9616667at2759"/>
<dbReference type="GeneID" id="100209410"/>
<feature type="region of interest" description="Disordered" evidence="6">
    <location>
        <begin position="79"/>
        <end position="99"/>
    </location>
</feature>
<dbReference type="Pfam" id="PF01158">
    <property type="entry name" value="Ribosomal_L36e"/>
    <property type="match status" value="1"/>
</dbReference>
<evidence type="ECO:0000256" key="2">
    <source>
        <dbReference type="ARBA" id="ARBA00011133"/>
    </source>
</evidence>
<dbReference type="GO" id="GO:0005840">
    <property type="term" value="C:ribosome"/>
    <property type="evidence" value="ECO:0007669"/>
    <property type="project" value="UniProtKB-KW"/>
</dbReference>
<dbReference type="KEGG" id="hmg:100209410"/>
<evidence type="ECO:0000313" key="9">
    <source>
        <dbReference type="RefSeq" id="XP_065672387.1"/>
    </source>
</evidence>
<comment type="similarity">
    <text evidence="1 5">Belongs to the eukaryotic ribosomal protein eL36 family.</text>
</comment>
<evidence type="ECO:0000256" key="5">
    <source>
        <dbReference type="RuleBase" id="RU000665"/>
    </source>
</evidence>
<evidence type="ECO:0000256" key="4">
    <source>
        <dbReference type="ARBA" id="ARBA00023274"/>
    </source>
</evidence>
<dbReference type="Gene3D" id="1.10.10.1760">
    <property type="entry name" value="60S ribosomal protein L36"/>
    <property type="match status" value="1"/>
</dbReference>
<keyword evidence="4 5" id="KW-0687">Ribonucleoprotein</keyword>
<evidence type="ECO:0000256" key="3">
    <source>
        <dbReference type="ARBA" id="ARBA00022980"/>
    </source>
</evidence>
<evidence type="ECO:0000256" key="6">
    <source>
        <dbReference type="SAM" id="MobiDB-lite"/>
    </source>
</evidence>
<dbReference type="RefSeq" id="XP_065672387.1">
    <property type="nucleotide sequence ID" value="XM_065816315.1"/>
</dbReference>
<evidence type="ECO:0000256" key="1">
    <source>
        <dbReference type="ARBA" id="ARBA00006509"/>
    </source>
</evidence>
<gene>
    <name evidence="7" type="primary">RPL36</name>
    <name evidence="9 10" type="synonym">LOC100209410</name>
</gene>
<evidence type="ECO:0000313" key="7">
    <source>
        <dbReference type="EMBL" id="CDG66371.1"/>
    </source>
</evidence>
<organism evidence="7">
    <name type="scientific">Hydra vulgaris</name>
    <name type="common">Hydra</name>
    <name type="synonym">Hydra attenuata</name>
    <dbReference type="NCBI Taxonomy" id="6087"/>
    <lineage>
        <taxon>Eukaryota</taxon>
        <taxon>Metazoa</taxon>
        <taxon>Cnidaria</taxon>
        <taxon>Hydrozoa</taxon>
        <taxon>Hydroidolina</taxon>
        <taxon>Anthoathecata</taxon>
        <taxon>Aplanulata</taxon>
        <taxon>Hydridae</taxon>
        <taxon>Hydra</taxon>
    </lineage>
</organism>